<dbReference type="AlphaFoldDB" id="A0A6G5QFV1"/>
<protein>
    <submittedName>
        <fullName evidence="12">Phosphatidylserine decarboxylase-related protein</fullName>
    </submittedName>
</protein>
<organism evidence="12 13">
    <name type="scientific">Campylobacter mucosalis CCUG 21559</name>
    <dbReference type="NCBI Taxonomy" id="1032067"/>
    <lineage>
        <taxon>Bacteria</taxon>
        <taxon>Pseudomonadati</taxon>
        <taxon>Campylobacterota</taxon>
        <taxon>Epsilonproteobacteria</taxon>
        <taxon>Campylobacterales</taxon>
        <taxon>Campylobacteraceae</taxon>
        <taxon>Campylobacter</taxon>
    </lineage>
</organism>
<dbReference type="PANTHER" id="PTHR35809:SF1">
    <property type="entry name" value="ARCHAETIDYLSERINE DECARBOXYLASE PROENZYME-RELATED"/>
    <property type="match status" value="1"/>
</dbReference>
<evidence type="ECO:0000256" key="9">
    <source>
        <dbReference type="ARBA" id="ARBA00023264"/>
    </source>
</evidence>
<evidence type="ECO:0000256" key="6">
    <source>
        <dbReference type="ARBA" id="ARBA00023145"/>
    </source>
</evidence>
<keyword evidence="11" id="KW-1133">Transmembrane helix</keyword>
<dbReference type="Proteomes" id="UP000503264">
    <property type="component" value="Chromosome"/>
</dbReference>
<keyword evidence="10" id="KW-0670">Pyruvate</keyword>
<keyword evidence="3" id="KW-0210">Decarboxylase</keyword>
<evidence type="ECO:0000256" key="2">
    <source>
        <dbReference type="ARBA" id="ARBA00022516"/>
    </source>
</evidence>
<keyword evidence="7" id="KW-0594">Phospholipid biosynthesis</keyword>
<dbReference type="RefSeq" id="WP_171993636.1">
    <property type="nucleotide sequence ID" value="NZ_CP012542.1"/>
</dbReference>
<name>A0A6G5QFV1_9BACT</name>
<dbReference type="GO" id="GO:0004609">
    <property type="term" value="F:phosphatidylserine decarboxylase activity"/>
    <property type="evidence" value="ECO:0007669"/>
    <property type="project" value="InterPro"/>
</dbReference>
<dbReference type="InterPro" id="IPR033175">
    <property type="entry name" value="PSD-A"/>
</dbReference>
<evidence type="ECO:0000256" key="1">
    <source>
        <dbReference type="ARBA" id="ARBA00022475"/>
    </source>
</evidence>
<dbReference type="EMBL" id="CP012542">
    <property type="protein sequence ID" value="QCD44531.1"/>
    <property type="molecule type" value="Genomic_DNA"/>
</dbReference>
<evidence type="ECO:0000313" key="12">
    <source>
        <dbReference type="EMBL" id="QCD44531.1"/>
    </source>
</evidence>
<gene>
    <name evidence="12" type="ORF">CMUC_0734</name>
</gene>
<keyword evidence="2" id="KW-0444">Lipid biosynthesis</keyword>
<feature type="transmembrane region" description="Helical" evidence="11">
    <location>
        <begin position="12"/>
        <end position="43"/>
    </location>
</feature>
<keyword evidence="13" id="KW-1185">Reference proteome</keyword>
<keyword evidence="9" id="KW-1208">Phospholipid metabolism</keyword>
<keyword evidence="6" id="KW-0865">Zymogen</keyword>
<keyword evidence="11" id="KW-0812">Transmembrane</keyword>
<sequence length="204" mass="22612">MNYIAKSGHKYIMFFGVLMLLAFGFDMFKLFFVAVFIVSLLFFRGKISKPLLSDPLAIISPIDGKILEIGSSDFDGKKCTRVVIQKSVCGVGLLYSPCEAKITEFRQRHGLFLCLKLKQALSLNEKAIYYFSKDGHKIAMRVIAGPLSRELSLENPQSVNLGDELGFLGSGQVMLFLPNDAKICVGVGENLLSLSTLGYLNKKR</sequence>
<accession>A0A6G5QFV1</accession>
<keyword evidence="5 11" id="KW-0472">Membrane</keyword>
<dbReference type="PANTHER" id="PTHR35809">
    <property type="entry name" value="ARCHAETIDYLSERINE DECARBOXYLASE PROENZYME-RELATED"/>
    <property type="match status" value="1"/>
</dbReference>
<evidence type="ECO:0000256" key="3">
    <source>
        <dbReference type="ARBA" id="ARBA00022793"/>
    </source>
</evidence>
<evidence type="ECO:0000313" key="13">
    <source>
        <dbReference type="Proteomes" id="UP000503264"/>
    </source>
</evidence>
<evidence type="ECO:0000256" key="8">
    <source>
        <dbReference type="ARBA" id="ARBA00023239"/>
    </source>
</evidence>
<evidence type="ECO:0000256" key="10">
    <source>
        <dbReference type="ARBA" id="ARBA00023317"/>
    </source>
</evidence>
<keyword evidence="4" id="KW-0443">Lipid metabolism</keyword>
<keyword evidence="1" id="KW-1003">Cell membrane</keyword>
<evidence type="ECO:0000256" key="7">
    <source>
        <dbReference type="ARBA" id="ARBA00023209"/>
    </source>
</evidence>
<proteinExistence type="predicted"/>
<evidence type="ECO:0000256" key="11">
    <source>
        <dbReference type="SAM" id="Phobius"/>
    </source>
</evidence>
<evidence type="ECO:0000256" key="4">
    <source>
        <dbReference type="ARBA" id="ARBA00023098"/>
    </source>
</evidence>
<evidence type="ECO:0000256" key="5">
    <source>
        <dbReference type="ARBA" id="ARBA00023136"/>
    </source>
</evidence>
<dbReference type="Pfam" id="PF02666">
    <property type="entry name" value="PS_Dcarbxylase"/>
    <property type="match status" value="1"/>
</dbReference>
<keyword evidence="8" id="KW-0456">Lyase</keyword>
<dbReference type="GO" id="GO:0008654">
    <property type="term" value="P:phospholipid biosynthetic process"/>
    <property type="evidence" value="ECO:0007669"/>
    <property type="project" value="UniProtKB-KW"/>
</dbReference>
<reference evidence="12 13" key="1">
    <citation type="submission" date="2016-07" db="EMBL/GenBank/DDBJ databases">
        <title>Comparative genomics of the Campylobacter concisus group.</title>
        <authorList>
            <person name="Miller W.G."/>
            <person name="Yee E."/>
            <person name="Chapman M.H."/>
            <person name="Huynh S."/>
            <person name="Bono J.L."/>
            <person name="On S.L.W."/>
            <person name="StLeger J."/>
            <person name="Foster G."/>
            <person name="Parker C.T."/>
        </authorList>
    </citation>
    <scope>NUCLEOTIDE SEQUENCE [LARGE SCALE GENOMIC DNA]</scope>
    <source>
        <strain evidence="12 13">CCUG 21559</strain>
    </source>
</reference>
<dbReference type="InterPro" id="IPR003817">
    <property type="entry name" value="PS_Dcarbxylase"/>
</dbReference>